<feature type="compositionally biased region" description="Basic and acidic residues" evidence="1">
    <location>
        <begin position="222"/>
        <end position="234"/>
    </location>
</feature>
<dbReference type="RefSeq" id="WP_302040623.1">
    <property type="nucleotide sequence ID" value="NZ_JAUKPO010000022.1"/>
</dbReference>
<dbReference type="Proteomes" id="UP001168528">
    <property type="component" value="Unassembled WGS sequence"/>
</dbReference>
<accession>A0ABT8RCM9</accession>
<organism evidence="2 3">
    <name type="scientific">Rhodocytophaga aerolata</name>
    <dbReference type="NCBI Taxonomy" id="455078"/>
    <lineage>
        <taxon>Bacteria</taxon>
        <taxon>Pseudomonadati</taxon>
        <taxon>Bacteroidota</taxon>
        <taxon>Cytophagia</taxon>
        <taxon>Cytophagales</taxon>
        <taxon>Rhodocytophagaceae</taxon>
        <taxon>Rhodocytophaga</taxon>
    </lineage>
</organism>
<evidence type="ECO:0008006" key="4">
    <source>
        <dbReference type="Google" id="ProtNLM"/>
    </source>
</evidence>
<feature type="region of interest" description="Disordered" evidence="1">
    <location>
        <begin position="208"/>
        <end position="248"/>
    </location>
</feature>
<evidence type="ECO:0000256" key="1">
    <source>
        <dbReference type="SAM" id="MobiDB-lite"/>
    </source>
</evidence>
<reference evidence="2" key="1">
    <citation type="submission" date="2023-07" db="EMBL/GenBank/DDBJ databases">
        <title>The genome sequence of Rhodocytophaga aerolata KACC 12507.</title>
        <authorList>
            <person name="Zhang X."/>
        </authorList>
    </citation>
    <scope>NUCLEOTIDE SEQUENCE</scope>
    <source>
        <strain evidence="2">KACC 12507</strain>
    </source>
</reference>
<evidence type="ECO:0000313" key="2">
    <source>
        <dbReference type="EMBL" id="MDO1449820.1"/>
    </source>
</evidence>
<feature type="region of interest" description="Disordered" evidence="1">
    <location>
        <begin position="305"/>
        <end position="335"/>
    </location>
</feature>
<dbReference type="EMBL" id="JAUKPO010000022">
    <property type="protein sequence ID" value="MDO1449820.1"/>
    <property type="molecule type" value="Genomic_DNA"/>
</dbReference>
<name>A0ABT8RCM9_9BACT</name>
<protein>
    <recommendedName>
        <fullName evidence="4">Helix-turn-helix domain-containing protein</fullName>
    </recommendedName>
</protein>
<keyword evidence="3" id="KW-1185">Reference proteome</keyword>
<comment type="caution">
    <text evidence="2">The sequence shown here is derived from an EMBL/GenBank/DDBJ whole genome shotgun (WGS) entry which is preliminary data.</text>
</comment>
<sequence>MNSYLLTRFFYEQMATCEPMQRGCRTAHQALFFRIIELQNQVGWSVETFGLPTENTMFFSAIGSYKTYINSLKDLEAWGLIKQRSLAKNQYQSRQISLYTEKWTAFFAKANCLQLPKQEQSTVMAMDSAETHADTSAGLIHGPGTNPGTAGADAPYKTYKLIKEQTSKPVNEQTIKEEYIVRQAKSREENRIEDQLVDDTVIHFSTNKELVSDSSDEQVSSSEKKNVAPKRKEYWTQPMGNLVQPQESSQLPIDLTAEPSIAKQTENLSMLTGDSSPSTNKQANSGKQAGPRTVCVAASPENLLGVDRSGEDRVGEDRREARPVGKGKQQRAALKPDRLFSDSLYNDKSLFVQAFAGSDYEGANLEYYYEIVKNWSESKQARKKDWIATVKNWMLRDFKEGKLVTYSQPTHEPASYGKSTSRHASAQNSYSVLGAAVDAYFERKYGK</sequence>
<feature type="compositionally biased region" description="Basic and acidic residues" evidence="1">
    <location>
        <begin position="308"/>
        <end position="323"/>
    </location>
</feature>
<feature type="compositionally biased region" description="Polar residues" evidence="1">
    <location>
        <begin position="270"/>
        <end position="287"/>
    </location>
</feature>
<evidence type="ECO:0000313" key="3">
    <source>
        <dbReference type="Proteomes" id="UP001168528"/>
    </source>
</evidence>
<proteinExistence type="predicted"/>
<gene>
    <name evidence="2" type="ORF">Q0590_26310</name>
</gene>
<feature type="region of interest" description="Disordered" evidence="1">
    <location>
        <begin position="270"/>
        <end position="292"/>
    </location>
</feature>